<dbReference type="EMBL" id="ACUZ02000003">
    <property type="protein sequence ID" value="EFB33573.1"/>
    <property type="molecule type" value="Genomic_DNA"/>
</dbReference>
<sequence>MRKKVDKDKASPPTPNKRKEKENKASPPTPLQGEGSDMFSNYILFAFYFQGILLPSLFGEGPGERLCFFPYHLQSGSVPMLPNFHKKAKASLRQVLSLIYFPRKICNFASTNPLTNEQRME</sequence>
<gene>
    <name evidence="2" type="ORF">HMPREF0971_00336</name>
</gene>
<reference evidence="2 3" key="1">
    <citation type="submission" date="2009-11" db="EMBL/GenBank/DDBJ databases">
        <authorList>
            <person name="Weinstock G."/>
            <person name="Sodergren E."/>
            <person name="Clifton S."/>
            <person name="Fulton L."/>
            <person name="Fulton B."/>
            <person name="Courtney L."/>
            <person name="Fronick C."/>
            <person name="Harrison M."/>
            <person name="Strong C."/>
            <person name="Farmer C."/>
            <person name="Delahaunty K."/>
            <person name="Markovic C."/>
            <person name="Hall O."/>
            <person name="Minx P."/>
            <person name="Tomlinson C."/>
            <person name="Mitreva M."/>
            <person name="Nelson J."/>
            <person name="Hou S."/>
            <person name="Wollam A."/>
            <person name="Pepin K.H."/>
            <person name="Johnson M."/>
            <person name="Bhonagiri V."/>
            <person name="Nash W.E."/>
            <person name="Warren W."/>
            <person name="Chinwalla A."/>
            <person name="Mardis E.R."/>
            <person name="Wilson R.K."/>
        </authorList>
    </citation>
    <scope>NUCLEOTIDE SEQUENCE [LARGE SCALE GENOMIC DNA]</scope>
    <source>
        <strain evidence="2 3">F0302</strain>
    </source>
</reference>
<dbReference type="STRING" id="649760.HMPREF0971_00336"/>
<proteinExistence type="predicted"/>
<feature type="compositionally biased region" description="Basic and acidic residues" evidence="1">
    <location>
        <begin position="1"/>
        <end position="10"/>
    </location>
</feature>
<evidence type="ECO:0000256" key="1">
    <source>
        <dbReference type="SAM" id="MobiDB-lite"/>
    </source>
</evidence>
<evidence type="ECO:0000313" key="3">
    <source>
        <dbReference type="Proteomes" id="UP000004079"/>
    </source>
</evidence>
<evidence type="ECO:0000313" key="2">
    <source>
        <dbReference type="EMBL" id="EFB33573.1"/>
    </source>
</evidence>
<feature type="region of interest" description="Disordered" evidence="1">
    <location>
        <begin position="1"/>
        <end position="35"/>
    </location>
</feature>
<dbReference type="RefSeq" id="WP_004371264.1">
    <property type="nucleotide sequence ID" value="NZ_GG703883.1"/>
</dbReference>
<accession>D1QN00</accession>
<dbReference type="HOGENOM" id="CLU_2035883_0_0_10"/>
<organism evidence="2 3">
    <name type="scientific">Segatella oris F0302</name>
    <dbReference type="NCBI Taxonomy" id="649760"/>
    <lineage>
        <taxon>Bacteria</taxon>
        <taxon>Pseudomonadati</taxon>
        <taxon>Bacteroidota</taxon>
        <taxon>Bacteroidia</taxon>
        <taxon>Bacteroidales</taxon>
        <taxon>Prevotellaceae</taxon>
        <taxon>Segatella</taxon>
    </lineage>
</organism>
<comment type="caution">
    <text evidence="2">The sequence shown here is derived from an EMBL/GenBank/DDBJ whole genome shotgun (WGS) entry which is preliminary data.</text>
</comment>
<name>D1QN00_9BACT</name>
<protein>
    <submittedName>
        <fullName evidence="2">Uncharacterized protein</fullName>
    </submittedName>
</protein>
<dbReference type="Proteomes" id="UP000004079">
    <property type="component" value="Unassembled WGS sequence"/>
</dbReference>
<dbReference type="AlphaFoldDB" id="D1QN00"/>